<keyword evidence="3" id="KW-0489">Methyltransferase</keyword>
<dbReference type="Pfam" id="PF08241">
    <property type="entry name" value="Methyltransf_11"/>
    <property type="match status" value="2"/>
</dbReference>
<dbReference type="PANTHER" id="PTHR45036:SF1">
    <property type="entry name" value="METHYLTRANSFERASE LIKE 7A"/>
    <property type="match status" value="1"/>
</dbReference>
<dbReference type="AlphaFoldDB" id="A0A2A2HES9"/>
<protein>
    <submittedName>
        <fullName evidence="3">Ubiquinone/menaquinone biosynthesis C-methyltransferase UbiE</fullName>
        <ecNumber evidence="3">2.1.1.163</ecNumber>
        <ecNumber evidence="3">2.1.1.201</ecNumber>
    </submittedName>
</protein>
<accession>A0A2A2HES9</accession>
<sequence length="490" mass="58573">MNEHIDSRQVEKIIAFQKEHNCKKLDENKTIKCNICGYESEYEFLPYKTRNTNTKQKCPNCYALKRTRLLYYVLEHYTDYLKHDDIRILQTSPTTSLYKRFKSQYHDNYTSSDIQQMPQVDEIINLEEIPYPDNTFDLILSKHVLEHVPDYPKALREIYRVLKPGGKIIFLIPSLDIPKTFEFPQINTPELRSRYYRQFDHLRYFGIENVYKDLEDTGFDTIKNIEKKIPKDDMIYYLLSDEPVYIGIKPEKPKNNIKNIEEDPKINLQTRKNYCSLCENENPERFKDTGSTHDYVCLNCYSRGDDRLIYNEIYFDINEDSIILNFNSSEAMENKFKKYKNYNKNIPEKGFIQKTKLKTTNNEYLDKLQKIQDKSVDFIISNHFLDRQVDDFKILREFNRILKSSGKLLIKETTDLDLEYKIEAPEYNREYRRFFMGNHDTIKVYGKDLLHMCHFAGFNIEYEDPEKQINNLQSITSQRTKAPLIICTKK</sequence>
<organism evidence="2 4">
    <name type="scientific">Methanosphaera cuniculi</name>
    <dbReference type="NCBI Taxonomy" id="1077256"/>
    <lineage>
        <taxon>Archaea</taxon>
        <taxon>Methanobacteriati</taxon>
        <taxon>Methanobacteriota</taxon>
        <taxon>Methanomada group</taxon>
        <taxon>Methanobacteria</taxon>
        <taxon>Methanobacteriales</taxon>
        <taxon>Methanobacteriaceae</taxon>
        <taxon>Methanosphaera</taxon>
    </lineage>
</organism>
<keyword evidence="3" id="KW-0808">Transferase</keyword>
<dbReference type="GO" id="GO:0043770">
    <property type="term" value="F:demethylmenaquinone methyltransferase activity"/>
    <property type="evidence" value="ECO:0007669"/>
    <property type="project" value="UniProtKB-EC"/>
</dbReference>
<name>A0A2A2HES9_9EURY</name>
<dbReference type="EMBL" id="LWMS01000007">
    <property type="protein sequence ID" value="PWL08851.1"/>
    <property type="molecule type" value="Genomic_DNA"/>
</dbReference>
<evidence type="ECO:0000313" key="4">
    <source>
        <dbReference type="Proteomes" id="UP000217528"/>
    </source>
</evidence>
<evidence type="ECO:0000259" key="1">
    <source>
        <dbReference type="Pfam" id="PF08241"/>
    </source>
</evidence>
<dbReference type="RefSeq" id="WP_095608144.1">
    <property type="nucleotide sequence ID" value="NZ_CAUHCB010000014.1"/>
</dbReference>
<gene>
    <name evidence="3" type="primary">ubiE</name>
    <name evidence="2" type="ORF">ASJ82_01480</name>
    <name evidence="3" type="ORF">MSCUN_02380</name>
</gene>
<dbReference type="EMBL" id="LMVN01000004">
    <property type="protein sequence ID" value="PAV07939.1"/>
    <property type="molecule type" value="Genomic_DNA"/>
</dbReference>
<evidence type="ECO:0000313" key="5">
    <source>
        <dbReference type="Proteomes" id="UP000246004"/>
    </source>
</evidence>
<evidence type="ECO:0000313" key="3">
    <source>
        <dbReference type="EMBL" id="PWL08851.1"/>
    </source>
</evidence>
<reference evidence="2 4" key="2">
    <citation type="journal article" date="2017" name="BMC Genomics">
        <title>Genomic analysis of methanogenic archaea reveals a shift towards energy conservation.</title>
        <authorList>
            <person name="Gilmore S.P."/>
            <person name="Henske J.K."/>
            <person name="Sexton J.A."/>
            <person name="Solomon K.V."/>
            <person name="Seppala S."/>
            <person name="Yoo J.I."/>
            <person name="Huyett L.M."/>
            <person name="Pressman A."/>
            <person name="Cogan J.Z."/>
            <person name="Kivenson V."/>
            <person name="Peng X."/>
            <person name="Tan Y."/>
            <person name="Valentine D.L."/>
            <person name="O'Malley M.A."/>
        </authorList>
    </citation>
    <scope>NUCLEOTIDE SEQUENCE [LARGE SCALE GENOMIC DNA]</scope>
    <source>
        <strain evidence="2 4">1R-7</strain>
    </source>
</reference>
<dbReference type="OrthoDB" id="78444at2157"/>
<evidence type="ECO:0000313" key="2">
    <source>
        <dbReference type="EMBL" id="PAV07939.1"/>
    </source>
</evidence>
<dbReference type="CDD" id="cd02440">
    <property type="entry name" value="AdoMet_MTases"/>
    <property type="match status" value="2"/>
</dbReference>
<reference evidence="3 5" key="1">
    <citation type="submission" date="2016-04" db="EMBL/GenBank/DDBJ databases">
        <title>Genome sequence of Methanosphaera cuniculi DSM 4103.</title>
        <authorList>
            <person name="Poehlein A."/>
            <person name="Seedorf H."/>
            <person name="Daniel R."/>
        </authorList>
    </citation>
    <scope>NUCLEOTIDE SEQUENCE [LARGE SCALE GENOMIC DNA]</scope>
    <source>
        <strain evidence="3 5">DSM 4103</strain>
    </source>
</reference>
<keyword evidence="3" id="KW-0830">Ubiquinone</keyword>
<dbReference type="Proteomes" id="UP000217528">
    <property type="component" value="Unassembled WGS sequence"/>
</dbReference>
<dbReference type="InterPro" id="IPR052356">
    <property type="entry name" value="Thiol_S-MT"/>
</dbReference>
<dbReference type="Gene3D" id="3.40.50.150">
    <property type="entry name" value="Vaccinia Virus protein VP39"/>
    <property type="match status" value="2"/>
</dbReference>
<dbReference type="GO" id="GO:0032259">
    <property type="term" value="P:methylation"/>
    <property type="evidence" value="ECO:0007669"/>
    <property type="project" value="UniProtKB-KW"/>
</dbReference>
<dbReference type="SUPFAM" id="SSF53335">
    <property type="entry name" value="S-adenosyl-L-methionine-dependent methyltransferases"/>
    <property type="match status" value="2"/>
</dbReference>
<dbReference type="InterPro" id="IPR029063">
    <property type="entry name" value="SAM-dependent_MTases_sf"/>
</dbReference>
<dbReference type="EC" id="2.1.1.163" evidence="3"/>
<proteinExistence type="predicted"/>
<keyword evidence="4" id="KW-1185">Reference proteome</keyword>
<dbReference type="PANTHER" id="PTHR45036">
    <property type="entry name" value="METHYLTRANSFERASE LIKE 7B"/>
    <property type="match status" value="1"/>
</dbReference>
<dbReference type="EC" id="2.1.1.201" evidence="3"/>
<feature type="domain" description="Methyltransferase type 11" evidence="1">
    <location>
        <begin position="124"/>
        <end position="170"/>
    </location>
</feature>
<dbReference type="GO" id="GO:0008757">
    <property type="term" value="F:S-adenosylmethionine-dependent methyltransferase activity"/>
    <property type="evidence" value="ECO:0007669"/>
    <property type="project" value="InterPro"/>
</dbReference>
<dbReference type="InterPro" id="IPR013216">
    <property type="entry name" value="Methyltransf_11"/>
</dbReference>
<dbReference type="Proteomes" id="UP000246004">
    <property type="component" value="Unassembled WGS sequence"/>
</dbReference>
<dbReference type="GO" id="GO:0008425">
    <property type="term" value="F:2-methoxy-6-polyprenyl-1,4-benzoquinol methyltransferase activity"/>
    <property type="evidence" value="ECO:0007669"/>
    <property type="project" value="UniProtKB-EC"/>
</dbReference>
<feature type="domain" description="Methyltransferase type 11" evidence="1">
    <location>
        <begin position="364"/>
        <end position="410"/>
    </location>
</feature>
<comment type="caution">
    <text evidence="2">The sequence shown here is derived from an EMBL/GenBank/DDBJ whole genome shotgun (WGS) entry which is preliminary data.</text>
</comment>